<dbReference type="VEuPathDB" id="VectorBase:ADAR2_009563"/>
<evidence type="ECO:0000256" key="1">
    <source>
        <dbReference type="SAM" id="MobiDB-lite"/>
    </source>
</evidence>
<reference evidence="3 5" key="1">
    <citation type="journal article" date="2010" name="BMC Genomics">
        <title>Combination of measures distinguishes pre-miRNAs from other stem-loops in the genome of the newly sequenced Anopheles darlingi.</title>
        <authorList>
            <person name="Mendes N.D."/>
            <person name="Freitas A.T."/>
            <person name="Vasconcelos A.T."/>
            <person name="Sagot M.F."/>
        </authorList>
    </citation>
    <scope>NUCLEOTIDE SEQUENCE</scope>
</reference>
<feature type="transmembrane region" description="Helical" evidence="2">
    <location>
        <begin position="116"/>
        <end position="136"/>
    </location>
</feature>
<evidence type="ECO:0000313" key="5">
    <source>
        <dbReference type="Proteomes" id="UP000000673"/>
    </source>
</evidence>
<proteinExistence type="predicted"/>
<accession>W5JNX3</accession>
<keyword evidence="2" id="KW-0812">Transmembrane</keyword>
<feature type="transmembrane region" description="Helical" evidence="2">
    <location>
        <begin position="148"/>
        <end position="173"/>
    </location>
</feature>
<reference evidence="4" key="4">
    <citation type="submission" date="2015-06" db="UniProtKB">
        <authorList>
            <consortium name="EnsemblMetazoa"/>
        </authorList>
    </citation>
    <scope>IDENTIFICATION</scope>
</reference>
<evidence type="ECO:0000313" key="3">
    <source>
        <dbReference type="EMBL" id="ETN65836.1"/>
    </source>
</evidence>
<protein>
    <submittedName>
        <fullName evidence="3 4">Uncharacterized protein</fullName>
    </submittedName>
</protein>
<keyword evidence="5" id="KW-1185">Reference proteome</keyword>
<name>W5JNX3_ANODA</name>
<feature type="compositionally biased region" description="Polar residues" evidence="1">
    <location>
        <begin position="241"/>
        <end position="254"/>
    </location>
</feature>
<organism evidence="3">
    <name type="scientific">Anopheles darlingi</name>
    <name type="common">Mosquito</name>
    <dbReference type="NCBI Taxonomy" id="43151"/>
    <lineage>
        <taxon>Eukaryota</taxon>
        <taxon>Metazoa</taxon>
        <taxon>Ecdysozoa</taxon>
        <taxon>Arthropoda</taxon>
        <taxon>Hexapoda</taxon>
        <taxon>Insecta</taxon>
        <taxon>Pterygota</taxon>
        <taxon>Neoptera</taxon>
        <taxon>Endopterygota</taxon>
        <taxon>Diptera</taxon>
        <taxon>Nematocera</taxon>
        <taxon>Culicoidea</taxon>
        <taxon>Culicidae</taxon>
        <taxon>Anophelinae</taxon>
        <taxon>Anopheles</taxon>
    </lineage>
</organism>
<gene>
    <name evidence="3" type="ORF">AND_002376</name>
</gene>
<dbReference type="EMBL" id="ADMH02000571">
    <property type="protein sequence ID" value="ETN65836.1"/>
    <property type="molecule type" value="Genomic_DNA"/>
</dbReference>
<keyword evidence="2" id="KW-0472">Membrane</keyword>
<dbReference type="AlphaFoldDB" id="W5JNX3"/>
<dbReference type="FunCoup" id="W5JNX3">
    <property type="interactions" value="1"/>
</dbReference>
<feature type="region of interest" description="Disordered" evidence="1">
    <location>
        <begin position="229"/>
        <end position="267"/>
    </location>
</feature>
<reference evidence="3" key="2">
    <citation type="submission" date="2010-05" db="EMBL/GenBank/DDBJ databases">
        <authorList>
            <person name="Almeida L.G."/>
            <person name="Nicolas M.F."/>
            <person name="Souza R.C."/>
            <person name="Vasconcelos A.T.R."/>
        </authorList>
    </citation>
    <scope>NUCLEOTIDE SEQUENCE</scope>
</reference>
<reference evidence="3" key="3">
    <citation type="journal article" date="2013" name="Nucleic Acids Res.">
        <title>The genome of Anopheles darlingi, the main neotropical malaria vector.</title>
        <authorList>
            <person name="Marinotti O."/>
            <person name="Cerqueira G.C."/>
            <person name="de Almeida L.G."/>
            <person name="Ferro M.I."/>
            <person name="Loreto E.L."/>
            <person name="Zaha A."/>
            <person name="Teixeira S.M."/>
            <person name="Wespiser A.R."/>
            <person name="Almeida E Silva A."/>
            <person name="Schlindwein A.D."/>
            <person name="Pacheco A.C."/>
            <person name="Silva A.L."/>
            <person name="Graveley B.R."/>
            <person name="Walenz B.P."/>
            <person name="Lima Bde A."/>
            <person name="Ribeiro C.A."/>
            <person name="Nunes-Silva C.G."/>
            <person name="de Carvalho C.R."/>
            <person name="Soares C.M."/>
            <person name="de Menezes C.B."/>
            <person name="Matiolli C."/>
            <person name="Caffrey D."/>
            <person name="Araujo D.A."/>
            <person name="de Oliveira D.M."/>
            <person name="Golenbock D."/>
            <person name="Grisard E.C."/>
            <person name="Fantinatti-Garboggini F."/>
            <person name="de Carvalho F.M."/>
            <person name="Barcellos F.G."/>
            <person name="Prosdocimi F."/>
            <person name="May G."/>
            <person name="Azevedo Junior G.M."/>
            <person name="Guimaraes G.M."/>
            <person name="Goldman G.H."/>
            <person name="Padilha I.Q."/>
            <person name="Batista Jda S."/>
            <person name="Ferro J.A."/>
            <person name="Ribeiro J.M."/>
            <person name="Fietto J.L."/>
            <person name="Dabbas K.M."/>
            <person name="Cerdeira L."/>
            <person name="Agnez-Lima L.F."/>
            <person name="Brocchi M."/>
            <person name="de Carvalho M.O."/>
            <person name="Teixeira Mde M."/>
            <person name="Diniz Maia Mde M."/>
            <person name="Goldman M.H."/>
            <person name="Cruz Schneider M.P."/>
            <person name="Felipe M.S."/>
            <person name="Hungria M."/>
            <person name="Nicolas M.F."/>
            <person name="Pereira M."/>
            <person name="Montes M.A."/>
            <person name="Cantao M.E."/>
            <person name="Vincentz M."/>
            <person name="Rafael M.S."/>
            <person name="Silverman N."/>
            <person name="Stoco P.H."/>
            <person name="Souza R.C."/>
            <person name="Vicentini R."/>
            <person name="Gazzinelli R.T."/>
            <person name="Neves Rde O."/>
            <person name="Silva R."/>
            <person name="Astolfi-Filho S."/>
            <person name="Maciel T.E."/>
            <person name="Urmenyi T.P."/>
            <person name="Tadei W.P."/>
            <person name="Camargo E.P."/>
            <person name="de Vasconcelos A.T."/>
        </authorList>
    </citation>
    <scope>NUCLEOTIDE SEQUENCE</scope>
</reference>
<dbReference type="HOGENOM" id="CLU_525058_0_0_1"/>
<dbReference type="EnsemblMetazoa" id="ADAC002376-RA">
    <property type="protein sequence ID" value="ADAC002376-PA"/>
    <property type="gene ID" value="ADAC002376"/>
</dbReference>
<sequence length="593" mass="65632">MRVPFGPFMTGTLSELARLIIGNSFGGLAGTPGAVPDLNRWSKARRYARERDHGSRSSRVRKLPHHRCRREVSYVVSWTLSAKTALPRKRRHNLTYLVAFSCEISWILEARGDLPIPAYLLCAQYFILFISSAILIHGLSTGISWGLLSWSIIIGVLSVPELALVMYMTIQYWGLQSAHGLTELIGYLIRLIVNCLALLCVIPTALRWRQEKKVLSQLESLASRLQLTTPTPTTPFNTTNGMNSLRASKRSQQGGPVPASRRPSTGFDNPGYVPHEANSMDIVQQYTAYNNLYGSQSEFNASIFGLNPSQYIGPPPPPIVNECKKTQSLLDLRFIFPPKFLTTHATISEKKSKESSAGLATDEIDSVLSNNLKNQIHNKLHDVPENGTLRSRSGKDTNAIADQTGTVAVPGDHGAPPSSGDPIYYTIESTANGKNGKILGRNCVSLENLGNITFSESPLPVKKHDLPYHRYGPNLLKNYAMNPWNVLAYNPAYSAYPPAYYHYHMMNPYHLYQMHQHQHHHALPPATGGGGYFTNGHPPHAALHGGPGSYGKNHSHLSSYGYGNNLYLNGATDSRQSLGNESDDFRKYRDVAL</sequence>
<feature type="transmembrane region" description="Helical" evidence="2">
    <location>
        <begin position="185"/>
        <end position="206"/>
    </location>
</feature>
<dbReference type="VEuPathDB" id="VectorBase:ADAC002376"/>
<feature type="compositionally biased region" description="Low complexity" evidence="1">
    <location>
        <begin position="229"/>
        <end position="240"/>
    </location>
</feature>
<dbReference type="Proteomes" id="UP000000673">
    <property type="component" value="Unassembled WGS sequence"/>
</dbReference>
<evidence type="ECO:0000256" key="2">
    <source>
        <dbReference type="SAM" id="Phobius"/>
    </source>
</evidence>
<keyword evidence="2" id="KW-1133">Transmembrane helix</keyword>
<dbReference type="OMA" id="QQYTAYN"/>
<evidence type="ECO:0000313" key="4">
    <source>
        <dbReference type="EnsemblMetazoa" id="ADAC002376-PA"/>
    </source>
</evidence>
<dbReference type="eggNOG" id="ENOG502S5HW">
    <property type="taxonomic scope" value="Eukaryota"/>
</dbReference>